<name>A0ABU1UXQ2_9GAMM</name>
<protein>
    <submittedName>
        <fullName evidence="1">Uncharacterized protein (DUF3820 family)</fullName>
    </submittedName>
</protein>
<dbReference type="RefSeq" id="WP_049629270.1">
    <property type="nucleotide sequence ID" value="NZ_JAVDVX010000003.1"/>
</dbReference>
<proteinExistence type="predicted"/>
<organism evidence="1 2">
    <name type="scientific">Cellvibrio fibrivorans</name>
    <dbReference type="NCBI Taxonomy" id="126350"/>
    <lineage>
        <taxon>Bacteria</taxon>
        <taxon>Pseudomonadati</taxon>
        <taxon>Pseudomonadota</taxon>
        <taxon>Gammaproteobacteria</taxon>
        <taxon>Cellvibrionales</taxon>
        <taxon>Cellvibrionaceae</taxon>
        <taxon>Cellvibrio</taxon>
    </lineage>
</organism>
<dbReference type="Proteomes" id="UP001253595">
    <property type="component" value="Unassembled WGS sequence"/>
</dbReference>
<reference evidence="1 2" key="1">
    <citation type="submission" date="2023-07" db="EMBL/GenBank/DDBJ databases">
        <title>Sorghum-associated microbial communities from plants grown in Nebraska, USA.</title>
        <authorList>
            <person name="Schachtman D."/>
        </authorList>
    </citation>
    <scope>NUCLEOTIDE SEQUENCE [LARGE SCALE GENOMIC DNA]</scope>
    <source>
        <strain evidence="1 2">BE190</strain>
    </source>
</reference>
<evidence type="ECO:0000313" key="1">
    <source>
        <dbReference type="EMBL" id="MDR7089878.1"/>
    </source>
</evidence>
<evidence type="ECO:0000313" key="2">
    <source>
        <dbReference type="Proteomes" id="UP001253595"/>
    </source>
</evidence>
<dbReference type="InterPro" id="IPR024530">
    <property type="entry name" value="QSregVF_b"/>
</dbReference>
<dbReference type="Pfam" id="PF12843">
    <property type="entry name" value="QSregVF_b"/>
    <property type="match status" value="1"/>
</dbReference>
<accession>A0ABU1UXQ2</accession>
<sequence>MDEFPFDPQLLKELVTTPMPYGKYAGHVIADIPEHYLMWMGREGFPKGKLGQLLGLMYEIRLNGLEPLLKPLR</sequence>
<gene>
    <name evidence="1" type="ORF">J2X05_001900</name>
</gene>
<dbReference type="EMBL" id="JAVDVX010000003">
    <property type="protein sequence ID" value="MDR7089878.1"/>
    <property type="molecule type" value="Genomic_DNA"/>
</dbReference>
<comment type="caution">
    <text evidence="1">The sequence shown here is derived from an EMBL/GenBank/DDBJ whole genome shotgun (WGS) entry which is preliminary data.</text>
</comment>
<keyword evidence="2" id="KW-1185">Reference proteome</keyword>